<proteinExistence type="inferred from homology"/>
<sequence length="524" mass="57887">MTAFLLSFLIFLPLLAAVLILFLPNRLESLSKHITIGISLVNLLICIFLFYSFDKTITGYQFLEEASWINLDLGKLGVININYILGVDGISLPMVLLGGIVFMAAAVASTSIAKRPKAYFAFFLLLTSSVYGCFIALDFFLFFLFFEFMLLPMYFLIGIWGGERREYAAMKFIIYTLVGSVFVLIVMLAMGLSVTNPELSATLGKNAFTFDFRLLSDPYNYVSGSVLDANSGTHWFGWPVKSVLFILLLVGFGIKLPVVPFHTWLPDAHVEAPTAISVVLAGILLKVGGYAFLRIGMGFFPQEALDMAYIIAILGVLSIIYGAFNALAQDDLKKLIAYSSVSHMGFVFLGFAAFNEEGINGGIYQMFSHGILSSMLFLIVGVIYDRTHNRLIQNYRGLASKMPLFTGVVILAFFGSLGLPGISGFIGEFFSLLGAFKTSALSKWIPSLAVLGIVLSAVYLLWTLQRMFFGEFWVNRKMEEKMTDLNTKEVVLLFSLGFLAILFGIYPNLLLSISTGAVDAFLNK</sequence>
<dbReference type="GO" id="GO:0012505">
    <property type="term" value="C:endomembrane system"/>
    <property type="evidence" value="ECO:0007669"/>
    <property type="project" value="UniProtKB-SubCell"/>
</dbReference>
<dbReference type="GO" id="GO:0008137">
    <property type="term" value="F:NADH dehydrogenase (ubiquinone) activity"/>
    <property type="evidence" value="ECO:0007669"/>
    <property type="project" value="InterPro"/>
</dbReference>
<feature type="transmembrane region" description="Helical" evidence="7">
    <location>
        <begin position="404"/>
        <end position="427"/>
    </location>
</feature>
<feature type="domain" description="NADH:quinone oxidoreductase/Mrp antiporter transmembrane" evidence="8">
    <location>
        <begin position="136"/>
        <end position="443"/>
    </location>
</feature>
<feature type="transmembrane region" description="Helical" evidence="7">
    <location>
        <begin position="35"/>
        <end position="53"/>
    </location>
</feature>
<dbReference type="NCBIfam" id="TIGR01972">
    <property type="entry name" value="NDH_I_M"/>
    <property type="match status" value="1"/>
</dbReference>
<feature type="transmembrane region" description="Helical" evidence="7">
    <location>
        <begin position="235"/>
        <end position="254"/>
    </location>
</feature>
<feature type="transmembrane region" description="Helical" evidence="7">
    <location>
        <begin position="83"/>
        <end position="107"/>
    </location>
</feature>
<dbReference type="GO" id="GO:0042773">
    <property type="term" value="P:ATP synthesis coupled electron transport"/>
    <property type="evidence" value="ECO:0007669"/>
    <property type="project" value="InterPro"/>
</dbReference>
<keyword evidence="5 7" id="KW-0472">Membrane</keyword>
<feature type="transmembrane region" description="Helical" evidence="7">
    <location>
        <begin position="172"/>
        <end position="194"/>
    </location>
</feature>
<evidence type="ECO:0000256" key="5">
    <source>
        <dbReference type="ARBA" id="ARBA00023136"/>
    </source>
</evidence>
<evidence type="ECO:0000313" key="9">
    <source>
        <dbReference type="EMBL" id="AWV97869.1"/>
    </source>
</evidence>
<dbReference type="OrthoDB" id="9811718at2"/>
<keyword evidence="4 7" id="KW-1133">Transmembrane helix</keyword>
<dbReference type="GO" id="GO:0015990">
    <property type="term" value="P:electron transport coupled proton transport"/>
    <property type="evidence" value="ECO:0007669"/>
    <property type="project" value="TreeGrafter"/>
</dbReference>
<dbReference type="InterPro" id="IPR003918">
    <property type="entry name" value="NADH_UbQ_OxRdtase"/>
</dbReference>
<evidence type="ECO:0000256" key="6">
    <source>
        <dbReference type="RuleBase" id="RU000320"/>
    </source>
</evidence>
<comment type="subcellular location">
    <subcellularLocation>
        <location evidence="1">Endomembrane system</location>
        <topology evidence="1">Multi-pass membrane protein</topology>
    </subcellularLocation>
    <subcellularLocation>
        <location evidence="6">Membrane</location>
        <topology evidence="6">Multi-pass membrane protein</topology>
    </subcellularLocation>
</comment>
<reference evidence="9 10" key="1">
    <citation type="submission" date="2018-05" db="EMBL/GenBank/DDBJ databases">
        <title>Complete genome sequence of Arcticibacterium luteifluviistationis SM1504T, a cytophagaceae bacterium isolated from Arctic surface seawater.</title>
        <authorList>
            <person name="Li Y."/>
            <person name="Qin Q.-L."/>
        </authorList>
    </citation>
    <scope>NUCLEOTIDE SEQUENCE [LARGE SCALE GENOMIC DNA]</scope>
    <source>
        <strain evidence="9 10">SM1504</strain>
    </source>
</reference>
<accession>A0A2Z4G9G4</accession>
<dbReference type="PRINTS" id="PR01437">
    <property type="entry name" value="NUOXDRDTASE4"/>
</dbReference>
<dbReference type="InterPro" id="IPR001750">
    <property type="entry name" value="ND/Mrp_TM"/>
</dbReference>
<evidence type="ECO:0000256" key="7">
    <source>
        <dbReference type="SAM" id="Phobius"/>
    </source>
</evidence>
<dbReference type="InterPro" id="IPR010227">
    <property type="entry name" value="NADH_Q_OxRdtase_chainM/4"/>
</dbReference>
<feature type="transmembrane region" description="Helical" evidence="7">
    <location>
        <begin position="447"/>
        <end position="469"/>
    </location>
</feature>
<keyword evidence="10" id="KW-1185">Reference proteome</keyword>
<dbReference type="Pfam" id="PF00361">
    <property type="entry name" value="Proton_antipo_M"/>
    <property type="match status" value="1"/>
</dbReference>
<evidence type="ECO:0000256" key="2">
    <source>
        <dbReference type="ARBA" id="ARBA00009025"/>
    </source>
</evidence>
<feature type="transmembrane region" description="Helical" evidence="7">
    <location>
        <begin position="366"/>
        <end position="384"/>
    </location>
</feature>
<gene>
    <name evidence="9" type="ORF">DJ013_06680</name>
</gene>
<evidence type="ECO:0000256" key="4">
    <source>
        <dbReference type="ARBA" id="ARBA00022989"/>
    </source>
</evidence>
<comment type="similarity">
    <text evidence="2">Belongs to the complex I subunit 4 family.</text>
</comment>
<evidence type="ECO:0000256" key="3">
    <source>
        <dbReference type="ARBA" id="ARBA00022692"/>
    </source>
</evidence>
<feature type="transmembrane region" description="Helical" evidence="7">
    <location>
        <begin position="335"/>
        <end position="354"/>
    </location>
</feature>
<dbReference type="PANTHER" id="PTHR43507:SF1">
    <property type="entry name" value="NADH-UBIQUINONE OXIDOREDUCTASE CHAIN 4"/>
    <property type="match status" value="1"/>
</dbReference>
<dbReference type="RefSeq" id="WP_111370971.1">
    <property type="nucleotide sequence ID" value="NZ_CP029480.1"/>
</dbReference>
<dbReference type="PANTHER" id="PTHR43507">
    <property type="entry name" value="NADH-UBIQUINONE OXIDOREDUCTASE CHAIN 4"/>
    <property type="match status" value="1"/>
</dbReference>
<evidence type="ECO:0000313" key="10">
    <source>
        <dbReference type="Proteomes" id="UP000249873"/>
    </source>
</evidence>
<feature type="transmembrane region" description="Helical" evidence="7">
    <location>
        <begin position="275"/>
        <end position="295"/>
    </location>
</feature>
<feature type="transmembrane region" description="Helical" evidence="7">
    <location>
        <begin position="490"/>
        <end position="509"/>
    </location>
</feature>
<feature type="transmembrane region" description="Helical" evidence="7">
    <location>
        <begin position="119"/>
        <end position="137"/>
    </location>
</feature>
<dbReference type="GO" id="GO:0003954">
    <property type="term" value="F:NADH dehydrogenase activity"/>
    <property type="evidence" value="ECO:0007669"/>
    <property type="project" value="TreeGrafter"/>
</dbReference>
<feature type="transmembrane region" description="Helical" evidence="7">
    <location>
        <begin position="307"/>
        <end position="328"/>
    </location>
</feature>
<name>A0A2Z4G9G4_9BACT</name>
<organism evidence="9 10">
    <name type="scientific">Arcticibacterium luteifluviistationis</name>
    <dbReference type="NCBI Taxonomy" id="1784714"/>
    <lineage>
        <taxon>Bacteria</taxon>
        <taxon>Pseudomonadati</taxon>
        <taxon>Bacteroidota</taxon>
        <taxon>Cytophagia</taxon>
        <taxon>Cytophagales</taxon>
        <taxon>Leadbetterellaceae</taxon>
        <taxon>Arcticibacterium</taxon>
    </lineage>
</organism>
<evidence type="ECO:0000259" key="8">
    <source>
        <dbReference type="Pfam" id="PF00361"/>
    </source>
</evidence>
<protein>
    <submittedName>
        <fullName evidence="9">Oxidoreductase</fullName>
    </submittedName>
</protein>
<dbReference type="GO" id="GO:0048039">
    <property type="term" value="F:ubiquinone binding"/>
    <property type="evidence" value="ECO:0007669"/>
    <property type="project" value="TreeGrafter"/>
</dbReference>
<dbReference type="AlphaFoldDB" id="A0A2Z4G9G4"/>
<feature type="transmembrane region" description="Helical" evidence="7">
    <location>
        <begin position="143"/>
        <end position="160"/>
    </location>
</feature>
<dbReference type="KEGG" id="als:DJ013_06680"/>
<dbReference type="EMBL" id="CP029480">
    <property type="protein sequence ID" value="AWV97869.1"/>
    <property type="molecule type" value="Genomic_DNA"/>
</dbReference>
<dbReference type="Proteomes" id="UP000249873">
    <property type="component" value="Chromosome"/>
</dbReference>
<keyword evidence="3 6" id="KW-0812">Transmembrane</keyword>
<feature type="transmembrane region" description="Helical" evidence="7">
    <location>
        <begin position="6"/>
        <end position="23"/>
    </location>
</feature>
<dbReference type="GO" id="GO:0016020">
    <property type="term" value="C:membrane"/>
    <property type="evidence" value="ECO:0007669"/>
    <property type="project" value="UniProtKB-SubCell"/>
</dbReference>
<evidence type="ECO:0000256" key="1">
    <source>
        <dbReference type="ARBA" id="ARBA00004127"/>
    </source>
</evidence>